<dbReference type="AlphaFoldDB" id="A0ABD2PSL8"/>
<evidence type="ECO:0000313" key="2">
    <source>
        <dbReference type="EMBL" id="KAL3310470.1"/>
    </source>
</evidence>
<sequence>MEEIERNPNVLLYGSDSKAKEFLSQFYEFKRSEELNGNVSTPDTDEDEVPLSNLAKKKTVLKRKRKSSVSKEESKDATDEKEEQNDTLNTANKFEAKREDGETVATTTASLWSVEADSGSETGRIPGQDECGWFDAGSLAANGADGAPRLSRIARHEAEAGGHQLHAGINRMNRISICL</sequence>
<reference evidence="2 3" key="1">
    <citation type="submission" date="2024-11" db="EMBL/GenBank/DDBJ databases">
        <title>Adaptive evolution of stress response genes in parasites aligns with host niche diversity.</title>
        <authorList>
            <person name="Hahn C."/>
            <person name="Resl P."/>
        </authorList>
    </citation>
    <scope>NUCLEOTIDE SEQUENCE [LARGE SCALE GENOMIC DNA]</scope>
    <source>
        <strain evidence="2">EGGRZ-B1_66</strain>
        <tissue evidence="2">Body</tissue>
    </source>
</reference>
<proteinExistence type="predicted"/>
<feature type="compositionally biased region" description="Basic residues" evidence="1">
    <location>
        <begin position="55"/>
        <end position="68"/>
    </location>
</feature>
<evidence type="ECO:0000313" key="3">
    <source>
        <dbReference type="Proteomes" id="UP001626550"/>
    </source>
</evidence>
<name>A0ABD2PSL8_9PLAT</name>
<dbReference type="EMBL" id="JBJKFK010002926">
    <property type="protein sequence ID" value="KAL3310470.1"/>
    <property type="molecule type" value="Genomic_DNA"/>
</dbReference>
<keyword evidence="3" id="KW-1185">Reference proteome</keyword>
<accession>A0ABD2PSL8</accession>
<feature type="region of interest" description="Disordered" evidence="1">
    <location>
        <begin position="33"/>
        <end position="105"/>
    </location>
</feature>
<comment type="caution">
    <text evidence="2">The sequence shown here is derived from an EMBL/GenBank/DDBJ whole genome shotgun (WGS) entry which is preliminary data.</text>
</comment>
<feature type="compositionally biased region" description="Basic and acidic residues" evidence="1">
    <location>
        <begin position="69"/>
        <end position="78"/>
    </location>
</feature>
<organism evidence="2 3">
    <name type="scientific">Cichlidogyrus casuarinus</name>
    <dbReference type="NCBI Taxonomy" id="1844966"/>
    <lineage>
        <taxon>Eukaryota</taxon>
        <taxon>Metazoa</taxon>
        <taxon>Spiralia</taxon>
        <taxon>Lophotrochozoa</taxon>
        <taxon>Platyhelminthes</taxon>
        <taxon>Monogenea</taxon>
        <taxon>Monopisthocotylea</taxon>
        <taxon>Dactylogyridea</taxon>
        <taxon>Ancyrocephalidae</taxon>
        <taxon>Cichlidogyrus</taxon>
    </lineage>
</organism>
<dbReference type="Proteomes" id="UP001626550">
    <property type="component" value="Unassembled WGS sequence"/>
</dbReference>
<gene>
    <name evidence="2" type="ORF">Ciccas_010966</name>
</gene>
<evidence type="ECO:0000256" key="1">
    <source>
        <dbReference type="SAM" id="MobiDB-lite"/>
    </source>
</evidence>
<protein>
    <submittedName>
        <fullName evidence="2">Uncharacterized protein</fullName>
    </submittedName>
</protein>